<dbReference type="RefSeq" id="WP_168769152.1">
    <property type="nucleotide sequence ID" value="NZ_PGTY01000002.1"/>
</dbReference>
<evidence type="ECO:0000313" key="3">
    <source>
        <dbReference type="Proteomes" id="UP000228531"/>
    </source>
</evidence>
<sequence>MRLTVLWPFLFMAIATPLKAQSAFERLQQQAEAALVGDRPGQAASIATEMLGAQPESFAALYLLALAQADLDTPQSAAETGAQAYKAALTNDERFLAARFVAGVHFQAGQYTRSQIWLRRAANDAQTQADRQSVAAAFNATSDANPLSVQVTGWIAPSDNINNGSEDGILTLESIGLTFVLPEDRRSLSGVAFAASTELSYRISQSPQQSTALVGLVSGETYTLSSDAQDLLASSPDEEVRAVDGKDFARVTASVGIDRQQNNISPLGPVRFGVTLGSYWQGGTRLINYRDLSVAQIVPIGRRSTARIRGLVRKQEVLTPSLRDSTLYDVLGTFDRTLASGDLLQLSLRARQVAAGSETSFDEYEAGVGYGLAQPILGVRLFTSLAVGMRTYDEFTTTLDGREDNFISADATATFQDINYFGFSPSITLSSSRTVSTAEENTTSAVQLLFGITSRF</sequence>
<accession>A0A2M8W586</accession>
<dbReference type="Proteomes" id="UP000228531">
    <property type="component" value="Unassembled WGS sequence"/>
</dbReference>
<keyword evidence="1" id="KW-0732">Signal</keyword>
<evidence type="ECO:0000256" key="1">
    <source>
        <dbReference type="SAM" id="SignalP"/>
    </source>
</evidence>
<keyword evidence="3" id="KW-1185">Reference proteome</keyword>
<gene>
    <name evidence="2" type="ORF">BC777_2440</name>
</gene>
<protein>
    <recommendedName>
        <fullName evidence="4">Tetratricopeptide repeat protein</fullName>
    </recommendedName>
</protein>
<evidence type="ECO:0000313" key="2">
    <source>
        <dbReference type="EMBL" id="PJI86083.1"/>
    </source>
</evidence>
<proteinExistence type="predicted"/>
<name>A0A2M8W586_9RHOB</name>
<feature type="signal peptide" evidence="1">
    <location>
        <begin position="1"/>
        <end position="20"/>
    </location>
</feature>
<organism evidence="2 3">
    <name type="scientific">Yoonia maricola</name>
    <dbReference type="NCBI Taxonomy" id="420999"/>
    <lineage>
        <taxon>Bacteria</taxon>
        <taxon>Pseudomonadati</taxon>
        <taxon>Pseudomonadota</taxon>
        <taxon>Alphaproteobacteria</taxon>
        <taxon>Rhodobacterales</taxon>
        <taxon>Paracoccaceae</taxon>
        <taxon>Yoonia</taxon>
    </lineage>
</organism>
<dbReference type="EMBL" id="PGTY01000002">
    <property type="protein sequence ID" value="PJI86083.1"/>
    <property type="molecule type" value="Genomic_DNA"/>
</dbReference>
<evidence type="ECO:0008006" key="4">
    <source>
        <dbReference type="Google" id="ProtNLM"/>
    </source>
</evidence>
<feature type="chain" id="PRO_5014799312" description="Tetratricopeptide repeat protein" evidence="1">
    <location>
        <begin position="21"/>
        <end position="456"/>
    </location>
</feature>
<dbReference type="InterPro" id="IPR011990">
    <property type="entry name" value="TPR-like_helical_dom_sf"/>
</dbReference>
<dbReference type="SUPFAM" id="SSF48452">
    <property type="entry name" value="TPR-like"/>
    <property type="match status" value="1"/>
</dbReference>
<dbReference type="AlphaFoldDB" id="A0A2M8W586"/>
<reference evidence="2 3" key="1">
    <citation type="submission" date="2017-11" db="EMBL/GenBank/DDBJ databases">
        <title>Genomic Encyclopedia of Archaeal and Bacterial Type Strains, Phase II (KMG-II): From Individual Species to Whole Genera.</title>
        <authorList>
            <person name="Goeker M."/>
        </authorList>
    </citation>
    <scope>NUCLEOTIDE SEQUENCE [LARGE SCALE GENOMIC DNA]</scope>
    <source>
        <strain evidence="2 3">DSM 29128</strain>
    </source>
</reference>
<comment type="caution">
    <text evidence="2">The sequence shown here is derived from an EMBL/GenBank/DDBJ whole genome shotgun (WGS) entry which is preliminary data.</text>
</comment>